<protein>
    <recommendedName>
        <fullName evidence="3">Rho-binding antiterminator</fullName>
    </recommendedName>
</protein>
<accession>A0ABP9DQV0</accession>
<proteinExistence type="predicted"/>
<dbReference type="Proteomes" id="UP001500298">
    <property type="component" value="Unassembled WGS sequence"/>
</dbReference>
<evidence type="ECO:0000313" key="1">
    <source>
        <dbReference type="EMBL" id="GAA4849705.1"/>
    </source>
</evidence>
<comment type="caution">
    <text evidence="1">The sequence shown here is derived from an EMBL/GenBank/DDBJ whole genome shotgun (WGS) entry which is preliminary data.</text>
</comment>
<dbReference type="RefSeq" id="WP_345374736.1">
    <property type="nucleotide sequence ID" value="NZ_BAABJX010000062.1"/>
</dbReference>
<dbReference type="EMBL" id="BAABJX010000062">
    <property type="protein sequence ID" value="GAA4849705.1"/>
    <property type="molecule type" value="Genomic_DNA"/>
</dbReference>
<keyword evidence="2" id="KW-1185">Reference proteome</keyword>
<sequence length="95" mass="10799">MEDKYLPVGCDFYDQLTEIATHKKHIKVFYFDEKKEMMDAQGIIEDIRTLPDKSEVLAIGGQEVRLDKIVTVAGRPGPSYAEYDLLQCCGMNLPD</sequence>
<gene>
    <name evidence="1" type="ORF">GCM10023331_38000</name>
</gene>
<dbReference type="Gene3D" id="2.30.30.400">
    <property type="entry name" value="Rof-like"/>
    <property type="match status" value="1"/>
</dbReference>
<dbReference type="SUPFAM" id="SSF101744">
    <property type="entry name" value="Rof/RNase P subunit-like"/>
    <property type="match status" value="1"/>
</dbReference>
<evidence type="ECO:0000313" key="2">
    <source>
        <dbReference type="Proteomes" id="UP001500298"/>
    </source>
</evidence>
<name>A0ABP9DQV0_9BACT</name>
<reference evidence="2" key="1">
    <citation type="journal article" date="2019" name="Int. J. Syst. Evol. Microbiol.">
        <title>The Global Catalogue of Microorganisms (GCM) 10K type strain sequencing project: providing services to taxonomists for standard genome sequencing and annotation.</title>
        <authorList>
            <consortium name="The Broad Institute Genomics Platform"/>
            <consortium name="The Broad Institute Genome Sequencing Center for Infectious Disease"/>
            <person name="Wu L."/>
            <person name="Ma J."/>
        </authorList>
    </citation>
    <scope>NUCLEOTIDE SEQUENCE [LARGE SCALE GENOMIC DNA]</scope>
    <source>
        <strain evidence="2">JCM 18326</strain>
    </source>
</reference>
<organism evidence="1 2">
    <name type="scientific">Algivirga pacifica</name>
    <dbReference type="NCBI Taxonomy" id="1162670"/>
    <lineage>
        <taxon>Bacteria</taxon>
        <taxon>Pseudomonadati</taxon>
        <taxon>Bacteroidota</taxon>
        <taxon>Cytophagia</taxon>
        <taxon>Cytophagales</taxon>
        <taxon>Flammeovirgaceae</taxon>
        <taxon>Algivirga</taxon>
    </lineage>
</organism>
<dbReference type="InterPro" id="IPR023534">
    <property type="entry name" value="Rof/RNase_P-like"/>
</dbReference>
<evidence type="ECO:0008006" key="3">
    <source>
        <dbReference type="Google" id="ProtNLM"/>
    </source>
</evidence>
<dbReference type="InterPro" id="IPR038626">
    <property type="entry name" value="Rof-like_sf"/>
</dbReference>